<name>A0ABS6AYC8_9NOCA</name>
<gene>
    <name evidence="1" type="ORF">KO481_10790</name>
</gene>
<comment type="caution">
    <text evidence="1">The sequence shown here is derived from an EMBL/GenBank/DDBJ whole genome shotgun (WGS) entry which is preliminary data.</text>
</comment>
<protein>
    <submittedName>
        <fullName evidence="1">Uncharacterized protein</fullName>
    </submittedName>
</protein>
<dbReference type="Proteomes" id="UP000733379">
    <property type="component" value="Unassembled WGS sequence"/>
</dbReference>
<accession>A0ABS6AYC8</accession>
<organism evidence="1 2">
    <name type="scientific">Nocardia albiluteola</name>
    <dbReference type="NCBI Taxonomy" id="2842303"/>
    <lineage>
        <taxon>Bacteria</taxon>
        <taxon>Bacillati</taxon>
        <taxon>Actinomycetota</taxon>
        <taxon>Actinomycetes</taxon>
        <taxon>Mycobacteriales</taxon>
        <taxon>Nocardiaceae</taxon>
        <taxon>Nocardia</taxon>
    </lineage>
</organism>
<dbReference type="EMBL" id="JAHKNI010000003">
    <property type="protein sequence ID" value="MBU3062009.1"/>
    <property type="molecule type" value="Genomic_DNA"/>
</dbReference>
<evidence type="ECO:0000313" key="1">
    <source>
        <dbReference type="EMBL" id="MBU3062009.1"/>
    </source>
</evidence>
<proteinExistence type="predicted"/>
<evidence type="ECO:0000313" key="2">
    <source>
        <dbReference type="Proteomes" id="UP000733379"/>
    </source>
</evidence>
<dbReference type="RefSeq" id="WP_215916916.1">
    <property type="nucleotide sequence ID" value="NZ_JAHKNI010000003.1"/>
</dbReference>
<keyword evidence="2" id="KW-1185">Reference proteome</keyword>
<reference evidence="1 2" key="1">
    <citation type="submission" date="2021-06" db="EMBL/GenBank/DDBJ databases">
        <title>Actinomycetes sequencing.</title>
        <authorList>
            <person name="Shan Q."/>
        </authorList>
    </citation>
    <scope>NUCLEOTIDE SEQUENCE [LARGE SCALE GENOMIC DNA]</scope>
    <source>
        <strain evidence="1 2">NEAU-G5</strain>
    </source>
</reference>
<sequence>MRRDLRGLPAAMLGQVVDDAFVEDGDPQQDRVGEVEFALVLPSRARAPSTSASMACISVIASSPSLSRSMNPAPLRM</sequence>